<proteinExistence type="predicted"/>
<organism evidence="1 2">
    <name type="scientific">Spartinivicinus poritis</name>
    <dbReference type="NCBI Taxonomy" id="2994640"/>
    <lineage>
        <taxon>Bacteria</taxon>
        <taxon>Pseudomonadati</taxon>
        <taxon>Pseudomonadota</taxon>
        <taxon>Gammaproteobacteria</taxon>
        <taxon>Oceanospirillales</taxon>
        <taxon>Zooshikellaceae</taxon>
        <taxon>Spartinivicinus</taxon>
    </lineage>
</organism>
<sequence>MNLLLLILVVKLQNHLLQSHACNVVSPLNSNGSVLRVKALSSLTVDALITRSIA</sequence>
<evidence type="ECO:0000313" key="1">
    <source>
        <dbReference type="EMBL" id="MDE1464164.1"/>
    </source>
</evidence>
<comment type="caution">
    <text evidence="1">The sequence shown here is derived from an EMBL/GenBank/DDBJ whole genome shotgun (WGS) entry which is preliminary data.</text>
</comment>
<dbReference type="Proteomes" id="UP001528823">
    <property type="component" value="Unassembled WGS sequence"/>
</dbReference>
<keyword evidence="2" id="KW-1185">Reference proteome</keyword>
<evidence type="ECO:0000313" key="2">
    <source>
        <dbReference type="Proteomes" id="UP001528823"/>
    </source>
</evidence>
<gene>
    <name evidence="1" type="ORF">ORQ98_19590</name>
</gene>
<name>A0ABT5UCR0_9GAMM</name>
<reference evidence="1 2" key="1">
    <citation type="submission" date="2022-11" db="EMBL/GenBank/DDBJ databases">
        <title>Spartinivicinus poritis sp. nov., isolated from scleractinian coral Porites lutea.</title>
        <authorList>
            <person name="Zhang G."/>
            <person name="Cai L."/>
            <person name="Wei Q."/>
        </authorList>
    </citation>
    <scope>NUCLEOTIDE SEQUENCE [LARGE SCALE GENOMIC DNA]</scope>
    <source>
        <strain evidence="1 2">A2-2</strain>
    </source>
</reference>
<dbReference type="EMBL" id="JAPMOU010000029">
    <property type="protein sequence ID" value="MDE1464164.1"/>
    <property type="molecule type" value="Genomic_DNA"/>
</dbReference>
<accession>A0ABT5UCR0</accession>
<protein>
    <submittedName>
        <fullName evidence="1">Uncharacterized protein</fullName>
    </submittedName>
</protein>